<dbReference type="Pfam" id="PF13187">
    <property type="entry name" value="Fer4_9"/>
    <property type="match status" value="1"/>
</dbReference>
<organism evidence="2">
    <name type="scientific">bioreactor metagenome</name>
    <dbReference type="NCBI Taxonomy" id="1076179"/>
    <lineage>
        <taxon>unclassified sequences</taxon>
        <taxon>metagenomes</taxon>
        <taxon>ecological metagenomes</taxon>
    </lineage>
</organism>
<dbReference type="PROSITE" id="PS00198">
    <property type="entry name" value="4FE4S_FER_1"/>
    <property type="match status" value="1"/>
</dbReference>
<dbReference type="PROSITE" id="PS51379">
    <property type="entry name" value="4FE4S_FER_2"/>
    <property type="match status" value="2"/>
</dbReference>
<sequence>MVDFGFGILEEQKIDLDKAENSFFRSLANSRPEILTCIGCGSCTATCSAGVFTICGFRPAILMLERGMEHEGLSMVKSCILCGKCSLVCPRGINTRGILMDIHNLTLGKVWKRG</sequence>
<feature type="domain" description="4Fe-4S ferredoxin-type" evidence="1">
    <location>
        <begin position="30"/>
        <end position="57"/>
    </location>
</feature>
<accession>A0A645EKV3</accession>
<comment type="caution">
    <text evidence="2">The sequence shown here is derived from an EMBL/GenBank/DDBJ whole genome shotgun (WGS) entry which is preliminary data.</text>
</comment>
<reference evidence="2" key="1">
    <citation type="submission" date="2019-08" db="EMBL/GenBank/DDBJ databases">
        <authorList>
            <person name="Kucharzyk K."/>
            <person name="Murdoch R.W."/>
            <person name="Higgins S."/>
            <person name="Loffler F."/>
        </authorList>
    </citation>
    <scope>NUCLEOTIDE SEQUENCE</scope>
</reference>
<dbReference type="SUPFAM" id="SSF46548">
    <property type="entry name" value="alpha-helical ferredoxin"/>
    <property type="match status" value="1"/>
</dbReference>
<dbReference type="InterPro" id="IPR017900">
    <property type="entry name" value="4Fe4S_Fe_S_CS"/>
</dbReference>
<dbReference type="InterPro" id="IPR017896">
    <property type="entry name" value="4Fe4S_Fe-S-bd"/>
</dbReference>
<dbReference type="Gene3D" id="3.30.70.20">
    <property type="match status" value="1"/>
</dbReference>
<evidence type="ECO:0000259" key="1">
    <source>
        <dbReference type="PROSITE" id="PS51379"/>
    </source>
</evidence>
<dbReference type="AlphaFoldDB" id="A0A645EKV3"/>
<name>A0A645EKV3_9ZZZZ</name>
<feature type="domain" description="4Fe-4S ferredoxin-type" evidence="1">
    <location>
        <begin position="69"/>
        <end position="99"/>
    </location>
</feature>
<proteinExistence type="predicted"/>
<evidence type="ECO:0000313" key="2">
    <source>
        <dbReference type="EMBL" id="MPN01950.1"/>
    </source>
</evidence>
<dbReference type="EMBL" id="VSSQ01047921">
    <property type="protein sequence ID" value="MPN01950.1"/>
    <property type="molecule type" value="Genomic_DNA"/>
</dbReference>
<gene>
    <name evidence="2" type="ORF">SDC9_149163</name>
</gene>
<protein>
    <recommendedName>
        <fullName evidence="1">4Fe-4S ferredoxin-type domain-containing protein</fullName>
    </recommendedName>
</protein>